<sequence length="276" mass="29441">MSGLSFKLVPSENEISSRLSPDEKLSGAPYAVSDSLTGNVGTPNNPIVSRLANATTVFALPIAVEAILGNSIGLTTRHLWGGASNAMGTAGHLLRVVRELYNGEKNEAMFHAAQASSHAYNAMLNSLAIGGIYLLPELWVIESVASVAAPSLSRELFGRLSDAPNGFLANRFGIEKPYLLRVKNEDGSSQAFPITAQEKEKIESGELKQYSLVPNRANNGYDIKFSGDAAPRARAPRARAPRARASASRSPSRRIPAKKASPLSGSGVTKRTTRKK</sequence>
<dbReference type="AlphaFoldDB" id="A0A0F9HJ91"/>
<evidence type="ECO:0000256" key="1">
    <source>
        <dbReference type="SAM" id="MobiDB-lite"/>
    </source>
</evidence>
<evidence type="ECO:0000313" key="2">
    <source>
        <dbReference type="EMBL" id="KKL81740.1"/>
    </source>
</evidence>
<accession>A0A0F9HJ91</accession>
<organism evidence="2">
    <name type="scientific">marine sediment metagenome</name>
    <dbReference type="NCBI Taxonomy" id="412755"/>
    <lineage>
        <taxon>unclassified sequences</taxon>
        <taxon>metagenomes</taxon>
        <taxon>ecological metagenomes</taxon>
    </lineage>
</organism>
<name>A0A0F9HJ91_9ZZZZ</name>
<feature type="region of interest" description="Disordered" evidence="1">
    <location>
        <begin position="221"/>
        <end position="276"/>
    </location>
</feature>
<gene>
    <name evidence="2" type="ORF">LCGC14_1991760</name>
</gene>
<proteinExistence type="predicted"/>
<dbReference type="EMBL" id="LAZR01022477">
    <property type="protein sequence ID" value="KKL81740.1"/>
    <property type="molecule type" value="Genomic_DNA"/>
</dbReference>
<reference evidence="2" key="1">
    <citation type="journal article" date="2015" name="Nature">
        <title>Complex archaea that bridge the gap between prokaryotes and eukaryotes.</title>
        <authorList>
            <person name="Spang A."/>
            <person name="Saw J.H."/>
            <person name="Jorgensen S.L."/>
            <person name="Zaremba-Niedzwiedzka K."/>
            <person name="Martijn J."/>
            <person name="Lind A.E."/>
            <person name="van Eijk R."/>
            <person name="Schleper C."/>
            <person name="Guy L."/>
            <person name="Ettema T.J."/>
        </authorList>
    </citation>
    <scope>NUCLEOTIDE SEQUENCE</scope>
</reference>
<protein>
    <submittedName>
        <fullName evidence="2">Uncharacterized protein</fullName>
    </submittedName>
</protein>
<comment type="caution">
    <text evidence="2">The sequence shown here is derived from an EMBL/GenBank/DDBJ whole genome shotgun (WGS) entry which is preliminary data.</text>
</comment>